<feature type="non-terminal residue" evidence="5">
    <location>
        <position position="1"/>
    </location>
</feature>
<dbReference type="InterPro" id="IPR017871">
    <property type="entry name" value="ABC_transporter-like_CS"/>
</dbReference>
<evidence type="ECO:0000259" key="4">
    <source>
        <dbReference type="PROSITE" id="PS50893"/>
    </source>
</evidence>
<name>A0A382CJ52_9ZZZZ</name>
<sequence>FGDTVAVKELSYEIFPRDFVSILGPSGCGKTTLLKMIGGFVEPTSGTIEIDNIDITNIGPEKRPTNMVFQGYGLFPHMTVKQNAAYGLKLQNLNKKEIRERTDDVLELVKLNELANRNITNLSGGQQQRVALARALIMRPKVLLLDEPLAALDLKLRHAMQDELRRIHDQIGGTFVFVTHDQSEALSLASRIAVMNEGEIVQEGNAEEIYLEPKSMFVSNFIGETNAISPSLLNSSSTDTNNSTIIIRPEAIKISKNTTNTDIEFDGIVNEVVFLGSSIKYKVAIQNDKVLNVSKTSENFDKEIKKESKVKVGWDLQNQISIN</sequence>
<dbReference type="SMART" id="SM00382">
    <property type="entry name" value="AAA"/>
    <property type="match status" value="1"/>
</dbReference>
<dbReference type="GO" id="GO:0005524">
    <property type="term" value="F:ATP binding"/>
    <property type="evidence" value="ECO:0007669"/>
    <property type="project" value="UniProtKB-KW"/>
</dbReference>
<keyword evidence="2" id="KW-0547">Nucleotide-binding</keyword>
<proteinExistence type="predicted"/>
<dbReference type="FunFam" id="3.40.50.300:FF:000425">
    <property type="entry name" value="Probable ABC transporter, ATP-binding subunit"/>
    <property type="match status" value="1"/>
</dbReference>
<dbReference type="PANTHER" id="PTHR42781:SF4">
    <property type="entry name" value="SPERMIDINE_PUTRESCINE IMPORT ATP-BINDING PROTEIN POTA"/>
    <property type="match status" value="1"/>
</dbReference>
<dbReference type="Pfam" id="PF08402">
    <property type="entry name" value="TOBE_2"/>
    <property type="match status" value="1"/>
</dbReference>
<gene>
    <name evidence="5" type="ORF">METZ01_LOCUS179010</name>
</gene>
<dbReference type="SUPFAM" id="SSF52540">
    <property type="entry name" value="P-loop containing nucleoside triphosphate hydrolases"/>
    <property type="match status" value="1"/>
</dbReference>
<dbReference type="InterPro" id="IPR003593">
    <property type="entry name" value="AAA+_ATPase"/>
</dbReference>
<evidence type="ECO:0000256" key="3">
    <source>
        <dbReference type="ARBA" id="ARBA00022840"/>
    </source>
</evidence>
<dbReference type="PANTHER" id="PTHR42781">
    <property type="entry name" value="SPERMIDINE/PUTRESCINE IMPORT ATP-BINDING PROTEIN POTA"/>
    <property type="match status" value="1"/>
</dbReference>
<dbReference type="PROSITE" id="PS00211">
    <property type="entry name" value="ABC_TRANSPORTER_1"/>
    <property type="match status" value="1"/>
</dbReference>
<dbReference type="AlphaFoldDB" id="A0A382CJ52"/>
<dbReference type="GO" id="GO:0043190">
    <property type="term" value="C:ATP-binding cassette (ABC) transporter complex"/>
    <property type="evidence" value="ECO:0007669"/>
    <property type="project" value="InterPro"/>
</dbReference>
<dbReference type="Pfam" id="PF00005">
    <property type="entry name" value="ABC_tran"/>
    <property type="match status" value="1"/>
</dbReference>
<protein>
    <recommendedName>
        <fullName evidence="4">ABC transporter domain-containing protein</fullName>
    </recommendedName>
</protein>
<dbReference type="InterPro" id="IPR003439">
    <property type="entry name" value="ABC_transporter-like_ATP-bd"/>
</dbReference>
<dbReference type="EMBL" id="UINC01034780">
    <property type="protein sequence ID" value="SVB26156.1"/>
    <property type="molecule type" value="Genomic_DNA"/>
</dbReference>
<evidence type="ECO:0000256" key="2">
    <source>
        <dbReference type="ARBA" id="ARBA00022741"/>
    </source>
</evidence>
<organism evidence="5">
    <name type="scientific">marine metagenome</name>
    <dbReference type="NCBI Taxonomy" id="408172"/>
    <lineage>
        <taxon>unclassified sequences</taxon>
        <taxon>metagenomes</taxon>
        <taxon>ecological metagenomes</taxon>
    </lineage>
</organism>
<evidence type="ECO:0000313" key="5">
    <source>
        <dbReference type="EMBL" id="SVB26156.1"/>
    </source>
</evidence>
<keyword evidence="3" id="KW-0067">ATP-binding</keyword>
<feature type="domain" description="ABC transporter" evidence="4">
    <location>
        <begin position="1"/>
        <end position="222"/>
    </location>
</feature>
<dbReference type="Gene3D" id="3.40.50.300">
    <property type="entry name" value="P-loop containing nucleotide triphosphate hydrolases"/>
    <property type="match status" value="1"/>
</dbReference>
<evidence type="ECO:0000256" key="1">
    <source>
        <dbReference type="ARBA" id="ARBA00022448"/>
    </source>
</evidence>
<accession>A0A382CJ52</accession>
<dbReference type="InterPro" id="IPR050093">
    <property type="entry name" value="ABC_SmlMolc_Importer"/>
</dbReference>
<dbReference type="InterPro" id="IPR008995">
    <property type="entry name" value="Mo/tungstate-bd_C_term_dom"/>
</dbReference>
<dbReference type="SUPFAM" id="SSF50331">
    <property type="entry name" value="MOP-like"/>
    <property type="match status" value="1"/>
</dbReference>
<dbReference type="GO" id="GO:0016887">
    <property type="term" value="F:ATP hydrolysis activity"/>
    <property type="evidence" value="ECO:0007669"/>
    <property type="project" value="InterPro"/>
</dbReference>
<reference evidence="5" key="1">
    <citation type="submission" date="2018-05" db="EMBL/GenBank/DDBJ databases">
        <authorList>
            <person name="Lanie J.A."/>
            <person name="Ng W.-L."/>
            <person name="Kazmierczak K.M."/>
            <person name="Andrzejewski T.M."/>
            <person name="Davidsen T.M."/>
            <person name="Wayne K.J."/>
            <person name="Tettelin H."/>
            <person name="Glass J.I."/>
            <person name="Rusch D."/>
            <person name="Podicherti R."/>
            <person name="Tsui H.-C.T."/>
            <person name="Winkler M.E."/>
        </authorList>
    </citation>
    <scope>NUCLEOTIDE SEQUENCE</scope>
</reference>
<dbReference type="GO" id="GO:0022857">
    <property type="term" value="F:transmembrane transporter activity"/>
    <property type="evidence" value="ECO:0007669"/>
    <property type="project" value="InterPro"/>
</dbReference>
<dbReference type="InterPro" id="IPR013611">
    <property type="entry name" value="Transp-assoc_OB_typ2"/>
</dbReference>
<dbReference type="InterPro" id="IPR027417">
    <property type="entry name" value="P-loop_NTPase"/>
</dbReference>
<keyword evidence="1" id="KW-0813">Transport</keyword>
<dbReference type="PROSITE" id="PS50893">
    <property type="entry name" value="ABC_TRANSPORTER_2"/>
    <property type="match status" value="1"/>
</dbReference>